<dbReference type="AlphaFoldDB" id="A0A857J2Q6"/>
<sequence length="208" mass="22941">MKISDLQKILLCFLYFFGDSQLAFATSDGSTELMGKNNLEKFDAANFAKLQSLVGSSGRELIENLAKNHEPQYKLVDVCAGTFKNQGNLDVGLALLNSEKNELIYAILLQESGYKNIMVLSKTEVAMSAQGVFSKPPGVRCESWTSLERISTTYRKLAEYSASGSDLKPTNKMDAFCVVPSVSLATFICHSYSSIKNKFLPIGGWYND</sequence>
<accession>A0A857J2Q6</accession>
<reference evidence="1 2" key="1">
    <citation type="submission" date="2020-01" db="EMBL/GenBank/DDBJ databases">
        <title>Genome sequencing of strain KACC 21265.</title>
        <authorList>
            <person name="Heo J."/>
            <person name="Kim S.-J."/>
            <person name="Kim J.-S."/>
            <person name="Hong S.-B."/>
            <person name="Kwon S.-W."/>
        </authorList>
    </citation>
    <scope>NUCLEOTIDE SEQUENCE [LARGE SCALE GENOMIC DNA]</scope>
    <source>
        <strain evidence="1 2">KACC 21265</strain>
    </source>
</reference>
<dbReference type="RefSeq" id="WP_160550859.1">
    <property type="nucleotide sequence ID" value="NZ_CP047650.1"/>
</dbReference>
<organism evidence="1 2">
    <name type="scientific">Xylophilus rhododendri</name>
    <dbReference type="NCBI Taxonomy" id="2697032"/>
    <lineage>
        <taxon>Bacteria</taxon>
        <taxon>Pseudomonadati</taxon>
        <taxon>Pseudomonadota</taxon>
        <taxon>Betaproteobacteria</taxon>
        <taxon>Burkholderiales</taxon>
        <taxon>Xylophilus</taxon>
    </lineage>
</organism>
<evidence type="ECO:0000313" key="1">
    <source>
        <dbReference type="EMBL" id="QHI97341.1"/>
    </source>
</evidence>
<proteinExistence type="predicted"/>
<dbReference type="EMBL" id="CP047650">
    <property type="protein sequence ID" value="QHI97341.1"/>
    <property type="molecule type" value="Genomic_DNA"/>
</dbReference>
<evidence type="ECO:0000313" key="2">
    <source>
        <dbReference type="Proteomes" id="UP000464787"/>
    </source>
</evidence>
<protein>
    <submittedName>
        <fullName evidence="1">Uncharacterized protein</fullName>
    </submittedName>
</protein>
<keyword evidence="2" id="KW-1185">Reference proteome</keyword>
<name>A0A857J2Q6_9BURK</name>
<gene>
    <name evidence="1" type="ORF">GT347_04705</name>
</gene>
<dbReference type="Proteomes" id="UP000464787">
    <property type="component" value="Chromosome"/>
</dbReference>
<dbReference type="KEGG" id="xyk:GT347_04705"/>